<evidence type="ECO:0000313" key="10">
    <source>
        <dbReference type="Proteomes" id="UP000406184"/>
    </source>
</evidence>
<reference evidence="9 10" key="1">
    <citation type="submission" date="2019-07" db="EMBL/GenBank/DDBJ databases">
        <authorList>
            <person name="Hibberd C M."/>
            <person name="Gehrig L. J."/>
            <person name="Chang H.-W."/>
            <person name="Venkatesh S."/>
        </authorList>
    </citation>
    <scope>NUCLEOTIDE SEQUENCE [LARGE SCALE GENOMIC DNA]</scope>
    <source>
        <strain evidence="9">Faecalibacterium_prausnitzii_JG_BgPS064</strain>
    </source>
</reference>
<name>A0A564U5W2_9FIRM</name>
<evidence type="ECO:0000256" key="7">
    <source>
        <dbReference type="RuleBase" id="RU363032"/>
    </source>
</evidence>
<dbReference type="SUPFAM" id="SSF161098">
    <property type="entry name" value="MetI-like"/>
    <property type="match status" value="1"/>
</dbReference>
<evidence type="ECO:0000256" key="4">
    <source>
        <dbReference type="ARBA" id="ARBA00022692"/>
    </source>
</evidence>
<evidence type="ECO:0000313" key="9">
    <source>
        <dbReference type="EMBL" id="VUX14850.1"/>
    </source>
</evidence>
<feature type="transmembrane region" description="Helical" evidence="7">
    <location>
        <begin position="30"/>
        <end position="52"/>
    </location>
</feature>
<dbReference type="PANTHER" id="PTHR43744:SF12">
    <property type="entry name" value="ABC TRANSPORTER PERMEASE PROTEIN MG189-RELATED"/>
    <property type="match status" value="1"/>
</dbReference>
<dbReference type="AlphaFoldDB" id="A0A564U5W2"/>
<dbReference type="CDD" id="cd06261">
    <property type="entry name" value="TM_PBP2"/>
    <property type="match status" value="1"/>
</dbReference>
<feature type="domain" description="ABC transmembrane type-1" evidence="8">
    <location>
        <begin position="92"/>
        <end position="285"/>
    </location>
</feature>
<dbReference type="Pfam" id="PF00528">
    <property type="entry name" value="BPD_transp_1"/>
    <property type="match status" value="1"/>
</dbReference>
<sequence>MADTYTPVDNAALIKEVNELHKHKKRPVSYHVQTVVAVIVTIVMLFPLYWMIATSFKSAEEVQLVIPTLFPHEFHPENYFNVLQKANFMKYYWNTIVMTAGILFFQVSTGILAAYGFAVGRFKGRAALFYVVLGALMIPHQVTFIPIYIMCANWNLCDTFLGLILPEAVSAYYIFMLRNTFLSIDQSYIDAGRIDGLSRLGTIWYVLMPMSKATIFTVTLVTFTNGWNAYFWPKIIAKNEVRRVLTVGLAQLKNTFAGQAVSNYHEIMAGAVLAIIPVVILFLIFQKYMMTGYSKAAMK</sequence>
<dbReference type="GO" id="GO:0055085">
    <property type="term" value="P:transmembrane transport"/>
    <property type="evidence" value="ECO:0007669"/>
    <property type="project" value="InterPro"/>
</dbReference>
<evidence type="ECO:0000256" key="1">
    <source>
        <dbReference type="ARBA" id="ARBA00004651"/>
    </source>
</evidence>
<feature type="transmembrane region" description="Helical" evidence="7">
    <location>
        <begin position="91"/>
        <end position="115"/>
    </location>
</feature>
<dbReference type="InterPro" id="IPR000515">
    <property type="entry name" value="MetI-like"/>
</dbReference>
<proteinExistence type="inferred from homology"/>
<protein>
    <submittedName>
        <fullName evidence="9">L-arabinose transport system permease protein AraQ</fullName>
    </submittedName>
</protein>
<evidence type="ECO:0000256" key="2">
    <source>
        <dbReference type="ARBA" id="ARBA00022448"/>
    </source>
</evidence>
<keyword evidence="4 7" id="KW-0812">Transmembrane</keyword>
<keyword evidence="3" id="KW-1003">Cell membrane</keyword>
<comment type="subcellular location">
    <subcellularLocation>
        <location evidence="1 7">Cell membrane</location>
        <topology evidence="1 7">Multi-pass membrane protein</topology>
    </subcellularLocation>
</comment>
<evidence type="ECO:0000256" key="6">
    <source>
        <dbReference type="ARBA" id="ARBA00023136"/>
    </source>
</evidence>
<dbReference type="RefSeq" id="WP_158399216.1">
    <property type="nucleotide sequence ID" value="NZ_CABHMY010000122.1"/>
</dbReference>
<evidence type="ECO:0000259" key="8">
    <source>
        <dbReference type="PROSITE" id="PS50928"/>
    </source>
</evidence>
<keyword evidence="5 7" id="KW-1133">Transmembrane helix</keyword>
<dbReference type="InterPro" id="IPR035906">
    <property type="entry name" value="MetI-like_sf"/>
</dbReference>
<dbReference type="PROSITE" id="PS50928">
    <property type="entry name" value="ABC_TM1"/>
    <property type="match status" value="1"/>
</dbReference>
<comment type="similarity">
    <text evidence="7">Belongs to the binding-protein-dependent transport system permease family.</text>
</comment>
<dbReference type="EMBL" id="CABHMY010000122">
    <property type="protein sequence ID" value="VUX14850.1"/>
    <property type="molecule type" value="Genomic_DNA"/>
</dbReference>
<keyword evidence="2 7" id="KW-0813">Transport</keyword>
<accession>A0A564U5W2</accession>
<dbReference type="PANTHER" id="PTHR43744">
    <property type="entry name" value="ABC TRANSPORTER PERMEASE PROTEIN MG189-RELATED-RELATED"/>
    <property type="match status" value="1"/>
</dbReference>
<feature type="transmembrane region" description="Helical" evidence="7">
    <location>
        <begin position="202"/>
        <end position="223"/>
    </location>
</feature>
<organism evidence="9 10">
    <name type="scientific">Faecalibacterium prausnitzii</name>
    <dbReference type="NCBI Taxonomy" id="853"/>
    <lineage>
        <taxon>Bacteria</taxon>
        <taxon>Bacillati</taxon>
        <taxon>Bacillota</taxon>
        <taxon>Clostridia</taxon>
        <taxon>Eubacteriales</taxon>
        <taxon>Oscillospiraceae</taxon>
        <taxon>Faecalibacterium</taxon>
    </lineage>
</organism>
<gene>
    <name evidence="9" type="primary">araQ_2</name>
    <name evidence="9" type="ORF">FPPS064S07_01019</name>
</gene>
<dbReference type="GO" id="GO:0005886">
    <property type="term" value="C:plasma membrane"/>
    <property type="evidence" value="ECO:0007669"/>
    <property type="project" value="UniProtKB-SubCell"/>
</dbReference>
<evidence type="ECO:0000256" key="3">
    <source>
        <dbReference type="ARBA" id="ARBA00022475"/>
    </source>
</evidence>
<keyword evidence="10" id="KW-1185">Reference proteome</keyword>
<feature type="transmembrane region" description="Helical" evidence="7">
    <location>
        <begin position="161"/>
        <end position="181"/>
    </location>
</feature>
<dbReference type="Proteomes" id="UP000406184">
    <property type="component" value="Unassembled WGS sequence"/>
</dbReference>
<evidence type="ECO:0000256" key="5">
    <source>
        <dbReference type="ARBA" id="ARBA00022989"/>
    </source>
</evidence>
<dbReference type="Gene3D" id="1.10.3720.10">
    <property type="entry name" value="MetI-like"/>
    <property type="match status" value="1"/>
</dbReference>
<feature type="transmembrane region" description="Helical" evidence="7">
    <location>
        <begin position="267"/>
        <end position="285"/>
    </location>
</feature>
<keyword evidence="6 7" id="KW-0472">Membrane</keyword>
<feature type="transmembrane region" description="Helical" evidence="7">
    <location>
        <begin position="127"/>
        <end position="149"/>
    </location>
</feature>